<evidence type="ECO:0000313" key="2">
    <source>
        <dbReference type="Proteomes" id="UP000015105"/>
    </source>
</evidence>
<accession>A0A453S7I2</accession>
<proteinExistence type="predicted"/>
<reference evidence="2" key="2">
    <citation type="journal article" date="2017" name="Nat. Plants">
        <title>The Aegilops tauschii genome reveals multiple impacts of transposons.</title>
        <authorList>
            <person name="Zhao G."/>
            <person name="Zou C."/>
            <person name="Li K."/>
            <person name="Wang K."/>
            <person name="Li T."/>
            <person name="Gao L."/>
            <person name="Zhang X."/>
            <person name="Wang H."/>
            <person name="Yang Z."/>
            <person name="Liu X."/>
            <person name="Jiang W."/>
            <person name="Mao L."/>
            <person name="Kong X."/>
            <person name="Jiao Y."/>
            <person name="Jia J."/>
        </authorList>
    </citation>
    <scope>NUCLEOTIDE SEQUENCE [LARGE SCALE GENOMIC DNA]</scope>
    <source>
        <strain evidence="2">cv. AL8/78</strain>
    </source>
</reference>
<dbReference type="Gramene" id="AET7Gv20843100.1">
    <property type="protein sequence ID" value="AET7Gv20843100.1"/>
    <property type="gene ID" value="AET7Gv20843100"/>
</dbReference>
<reference evidence="1" key="5">
    <citation type="journal article" date="2021" name="G3 (Bethesda)">
        <title>Aegilops tauschii genome assembly Aet v5.0 features greater sequence contiguity and improved annotation.</title>
        <authorList>
            <person name="Wang L."/>
            <person name="Zhu T."/>
            <person name="Rodriguez J.C."/>
            <person name="Deal K.R."/>
            <person name="Dubcovsky J."/>
            <person name="McGuire P.E."/>
            <person name="Lux T."/>
            <person name="Spannagl M."/>
            <person name="Mayer K.F.X."/>
            <person name="Baldrich P."/>
            <person name="Meyers B.C."/>
            <person name="Huo N."/>
            <person name="Gu Y.Q."/>
            <person name="Zhou H."/>
            <person name="Devos K.M."/>
            <person name="Bennetzen J.L."/>
            <person name="Unver T."/>
            <person name="Budak H."/>
            <person name="Gulick P.J."/>
            <person name="Galiba G."/>
            <person name="Kalapos B."/>
            <person name="Nelson D.R."/>
            <person name="Li P."/>
            <person name="You F.M."/>
            <person name="Luo M.C."/>
            <person name="Dvorak J."/>
        </authorList>
    </citation>
    <scope>NUCLEOTIDE SEQUENCE [LARGE SCALE GENOMIC DNA]</scope>
    <source>
        <strain evidence="1">cv. AL8/78</strain>
    </source>
</reference>
<keyword evidence="2" id="KW-1185">Reference proteome</keyword>
<organism evidence="1 2">
    <name type="scientific">Aegilops tauschii subsp. strangulata</name>
    <name type="common">Goatgrass</name>
    <dbReference type="NCBI Taxonomy" id="200361"/>
    <lineage>
        <taxon>Eukaryota</taxon>
        <taxon>Viridiplantae</taxon>
        <taxon>Streptophyta</taxon>
        <taxon>Embryophyta</taxon>
        <taxon>Tracheophyta</taxon>
        <taxon>Spermatophyta</taxon>
        <taxon>Magnoliopsida</taxon>
        <taxon>Liliopsida</taxon>
        <taxon>Poales</taxon>
        <taxon>Poaceae</taxon>
        <taxon>BOP clade</taxon>
        <taxon>Pooideae</taxon>
        <taxon>Triticodae</taxon>
        <taxon>Triticeae</taxon>
        <taxon>Triticinae</taxon>
        <taxon>Aegilops</taxon>
    </lineage>
</organism>
<evidence type="ECO:0000313" key="1">
    <source>
        <dbReference type="EnsemblPlants" id="AET7Gv20843100.1"/>
    </source>
</evidence>
<dbReference type="AlphaFoldDB" id="A0A453S7I2"/>
<reference evidence="1" key="3">
    <citation type="journal article" date="2017" name="Nature">
        <title>Genome sequence of the progenitor of the wheat D genome Aegilops tauschii.</title>
        <authorList>
            <person name="Luo M.C."/>
            <person name="Gu Y.Q."/>
            <person name="Puiu D."/>
            <person name="Wang H."/>
            <person name="Twardziok S.O."/>
            <person name="Deal K.R."/>
            <person name="Huo N."/>
            <person name="Zhu T."/>
            <person name="Wang L."/>
            <person name="Wang Y."/>
            <person name="McGuire P.E."/>
            <person name="Liu S."/>
            <person name="Long H."/>
            <person name="Ramasamy R.K."/>
            <person name="Rodriguez J.C."/>
            <person name="Van S.L."/>
            <person name="Yuan L."/>
            <person name="Wang Z."/>
            <person name="Xia Z."/>
            <person name="Xiao L."/>
            <person name="Anderson O.D."/>
            <person name="Ouyang S."/>
            <person name="Liang Y."/>
            <person name="Zimin A.V."/>
            <person name="Pertea G."/>
            <person name="Qi P."/>
            <person name="Bennetzen J.L."/>
            <person name="Dai X."/>
            <person name="Dawson M.W."/>
            <person name="Muller H.G."/>
            <person name="Kugler K."/>
            <person name="Rivarola-Duarte L."/>
            <person name="Spannagl M."/>
            <person name="Mayer K.F.X."/>
            <person name="Lu F.H."/>
            <person name="Bevan M.W."/>
            <person name="Leroy P."/>
            <person name="Li P."/>
            <person name="You F.M."/>
            <person name="Sun Q."/>
            <person name="Liu Z."/>
            <person name="Lyons E."/>
            <person name="Wicker T."/>
            <person name="Salzberg S.L."/>
            <person name="Devos K.M."/>
            <person name="Dvorak J."/>
        </authorList>
    </citation>
    <scope>NUCLEOTIDE SEQUENCE [LARGE SCALE GENOMIC DNA]</scope>
    <source>
        <strain evidence="1">cv. AL8/78</strain>
    </source>
</reference>
<reference evidence="2" key="1">
    <citation type="journal article" date="2014" name="Science">
        <title>Ancient hybridizations among the ancestral genomes of bread wheat.</title>
        <authorList>
            <consortium name="International Wheat Genome Sequencing Consortium,"/>
            <person name="Marcussen T."/>
            <person name="Sandve S.R."/>
            <person name="Heier L."/>
            <person name="Spannagl M."/>
            <person name="Pfeifer M."/>
            <person name="Jakobsen K.S."/>
            <person name="Wulff B.B."/>
            <person name="Steuernagel B."/>
            <person name="Mayer K.F."/>
            <person name="Olsen O.A."/>
        </authorList>
    </citation>
    <scope>NUCLEOTIDE SEQUENCE [LARGE SCALE GENOMIC DNA]</scope>
    <source>
        <strain evidence="2">cv. AL8/78</strain>
    </source>
</reference>
<protein>
    <submittedName>
        <fullName evidence="1">Uncharacterized protein</fullName>
    </submittedName>
</protein>
<reference evidence="1" key="4">
    <citation type="submission" date="2019-03" db="UniProtKB">
        <authorList>
            <consortium name="EnsemblPlants"/>
        </authorList>
    </citation>
    <scope>IDENTIFICATION</scope>
</reference>
<sequence length="88" mass="10043">ARTGARARLISADEDSGAWSIGWWRRTPPRVSIACFFSTHFHPASTRVYGPIKEVLSDEKPAVVQGDPRQRLHQTLLLHRVRCENCYL</sequence>
<dbReference type="EnsemblPlants" id="AET7Gv20843100.1">
    <property type="protein sequence ID" value="AET7Gv20843100.1"/>
    <property type="gene ID" value="AET7Gv20843100"/>
</dbReference>
<dbReference type="Proteomes" id="UP000015105">
    <property type="component" value="Chromosome 7D"/>
</dbReference>
<name>A0A453S7I2_AEGTS</name>